<evidence type="ECO:0000256" key="1">
    <source>
        <dbReference type="SAM" id="MobiDB-lite"/>
    </source>
</evidence>
<dbReference type="EMBL" id="OX365700">
    <property type="protein sequence ID" value="CAI4029864.1"/>
    <property type="molecule type" value="Genomic_DNA"/>
</dbReference>
<keyword evidence="3" id="KW-1185">Reference proteome</keyword>
<dbReference type="Proteomes" id="UP001179121">
    <property type="component" value="Chromosome"/>
</dbReference>
<name>A0AA86MVP5_9BACT</name>
<evidence type="ECO:0000313" key="3">
    <source>
        <dbReference type="Proteomes" id="UP001179121"/>
    </source>
</evidence>
<reference evidence="2" key="1">
    <citation type="submission" date="2022-10" db="EMBL/GenBank/DDBJ databases">
        <authorList>
            <person name="Koch H."/>
        </authorList>
    </citation>
    <scope>NUCLEOTIDE SEQUENCE</scope>
    <source>
        <strain evidence="2">DNF</strain>
    </source>
</reference>
<dbReference type="RefSeq" id="WP_289266888.1">
    <property type="nucleotide sequence ID" value="NZ_OX365700.1"/>
</dbReference>
<protein>
    <submittedName>
        <fullName evidence="2">Uncharacterized protein</fullName>
    </submittedName>
</protein>
<gene>
    <name evidence="2" type="ORF">DNFV4_00283</name>
</gene>
<organism evidence="2 3">
    <name type="scientific">Nitrospira tepida</name>
    <dbReference type="NCBI Taxonomy" id="2973512"/>
    <lineage>
        <taxon>Bacteria</taxon>
        <taxon>Pseudomonadati</taxon>
        <taxon>Nitrospirota</taxon>
        <taxon>Nitrospiria</taxon>
        <taxon>Nitrospirales</taxon>
        <taxon>Nitrospiraceae</taxon>
        <taxon>Nitrospira</taxon>
    </lineage>
</organism>
<evidence type="ECO:0000313" key="2">
    <source>
        <dbReference type="EMBL" id="CAI4029864.1"/>
    </source>
</evidence>
<feature type="region of interest" description="Disordered" evidence="1">
    <location>
        <begin position="91"/>
        <end position="122"/>
    </location>
</feature>
<proteinExistence type="predicted"/>
<dbReference type="KEGG" id="nti:DNFV4_00283"/>
<accession>A0AA86MVP5</accession>
<dbReference type="AlphaFoldDB" id="A0AA86MVP5"/>
<sequence length="122" mass="13317">MERSISPAGSTKRTYKLHGILVSVDVTHQVIVIQPSEHDGKRVRRLIITPESEILAGTEHKALADLLVDIGEWVSAHYVKEDNRTVLRKLHVPRGMTPSPPTPLPKGSVSMPTGSEALPKAS</sequence>